<dbReference type="Proteomes" id="UP000242770">
    <property type="component" value="Unassembled WGS sequence"/>
</dbReference>
<dbReference type="AlphaFoldDB" id="A0A0F7RY82"/>
<accession>A0A0F7RY82</accession>
<organism evidence="1 2">
    <name type="scientific">Sporisorium scitamineum</name>
    <dbReference type="NCBI Taxonomy" id="49012"/>
    <lineage>
        <taxon>Eukaryota</taxon>
        <taxon>Fungi</taxon>
        <taxon>Dikarya</taxon>
        <taxon>Basidiomycota</taxon>
        <taxon>Ustilaginomycotina</taxon>
        <taxon>Ustilaginomycetes</taxon>
        <taxon>Ustilaginales</taxon>
        <taxon>Ustilaginaceae</taxon>
        <taxon>Sporisorium</taxon>
    </lineage>
</organism>
<dbReference type="EMBL" id="CCFA01001921">
    <property type="protein sequence ID" value="CDS00044.1"/>
    <property type="molecule type" value="Genomic_DNA"/>
</dbReference>
<protein>
    <submittedName>
        <fullName evidence="1">Uncharacterized protein</fullName>
    </submittedName>
</protein>
<evidence type="ECO:0000313" key="2">
    <source>
        <dbReference type="Proteomes" id="UP000242770"/>
    </source>
</evidence>
<sequence length="121" mass="12312">MPALSDPPPNGALEALLRKVVGSNDAQTASAPTVHRNINGHVNGDSTAALAAASQYLADGLHHAKTTLDGHADGRGGSSHSEEEIAHALNRLLISGVIAPLIHSPSSQDHVPAQQPSAGVE</sequence>
<reference evidence="2" key="1">
    <citation type="submission" date="2014-06" db="EMBL/GenBank/DDBJ databases">
        <authorList>
            <person name="Berkman P.J."/>
        </authorList>
    </citation>
    <scope>NUCLEOTIDE SEQUENCE [LARGE SCALE GENOMIC DNA]</scope>
</reference>
<proteinExistence type="predicted"/>
<feature type="non-terminal residue" evidence="1">
    <location>
        <position position="121"/>
    </location>
</feature>
<dbReference type="STRING" id="49012.A0A0F7RY82"/>
<keyword evidence="2" id="KW-1185">Reference proteome</keyword>
<name>A0A0F7RY82_9BASI</name>
<evidence type="ECO:0000313" key="1">
    <source>
        <dbReference type="EMBL" id="CDS00044.1"/>
    </source>
</evidence>
<gene>
    <name evidence="1" type="primary">SSCI34470.1</name>
</gene>